<comment type="caution">
    <text evidence="1">The sequence shown here is derived from an EMBL/GenBank/DDBJ whole genome shotgun (WGS) entry which is preliminary data.</text>
</comment>
<organism evidence="1 2">
    <name type="scientific">Sphingobium indicum BiD32</name>
    <dbReference type="NCBI Taxonomy" id="1301087"/>
    <lineage>
        <taxon>Bacteria</taxon>
        <taxon>Pseudomonadati</taxon>
        <taxon>Pseudomonadota</taxon>
        <taxon>Alphaproteobacteria</taxon>
        <taxon>Sphingomonadales</taxon>
        <taxon>Sphingomonadaceae</taxon>
        <taxon>Sphingobium</taxon>
    </lineage>
</organism>
<reference evidence="2" key="2">
    <citation type="submission" date="2013-04" db="EMBL/GenBank/DDBJ databases">
        <title>Bisphenol A degrading Sphingobium sp. strain BiD32.</title>
        <authorList>
            <person name="Nielsen J.L."/>
            <person name="Zhou N.A."/>
            <person name="Kjeldal H."/>
        </authorList>
    </citation>
    <scope>NUCLEOTIDE SEQUENCE [LARGE SCALE GENOMIC DNA]</scope>
    <source>
        <strain evidence="2">BiD32</strain>
    </source>
</reference>
<name>N1MNL7_9SPHN</name>
<accession>N1MNL7</accession>
<evidence type="ECO:0000313" key="1">
    <source>
        <dbReference type="EMBL" id="CCW18319.1"/>
    </source>
</evidence>
<reference evidence="1 2" key="1">
    <citation type="submission" date="2013-03" db="EMBL/GenBank/DDBJ databases">
        <authorList>
            <person name="Le V."/>
        </authorList>
    </citation>
    <scope>NUCLEOTIDE SEQUENCE [LARGE SCALE GENOMIC DNA]</scope>
    <source>
        <strain evidence="1 2">BiD32</strain>
    </source>
</reference>
<protein>
    <submittedName>
        <fullName evidence="1">Uncharacterized protein</fullName>
    </submittedName>
</protein>
<keyword evidence="2" id="KW-1185">Reference proteome</keyword>
<proteinExistence type="predicted"/>
<dbReference type="EMBL" id="CAVK010000131">
    <property type="protein sequence ID" value="CCW18319.1"/>
    <property type="molecule type" value="Genomic_DNA"/>
</dbReference>
<evidence type="ECO:0000313" key="2">
    <source>
        <dbReference type="Proteomes" id="UP000013201"/>
    </source>
</evidence>
<dbReference type="Proteomes" id="UP000013201">
    <property type="component" value="Unassembled WGS sequence"/>
</dbReference>
<gene>
    <name evidence="1" type="ORF">EBBID32_26700</name>
</gene>
<dbReference type="AlphaFoldDB" id="N1MNL7"/>
<sequence length="56" mass="6800">MDPKSLFSLNDHLEMLSRHGDPLEVLERTVDFEYFRVWLGRRTWLWPWQQGRPSAV</sequence>